<evidence type="ECO:0000313" key="2">
    <source>
        <dbReference type="EMBL" id="GFY27607.1"/>
    </source>
</evidence>
<comment type="caution">
    <text evidence="2">The sequence shown here is derived from an EMBL/GenBank/DDBJ whole genome shotgun (WGS) entry which is preliminary data.</text>
</comment>
<name>A0A8X6W3H0_TRICX</name>
<accession>A0A8X6W3H0</accession>
<sequence length="101" mass="10788">MALQPTDFHTTRDALRHGPTVPGPIASPAMGISPRSRLSINKIINLIIPTHLGVVKVLTDLLDPAVKDSSFPLALPVNKPTLLLALFVAIQWILAVLPPSS</sequence>
<evidence type="ECO:0000313" key="3">
    <source>
        <dbReference type="Proteomes" id="UP000887159"/>
    </source>
</evidence>
<reference evidence="2" key="1">
    <citation type="submission" date="2020-08" db="EMBL/GenBank/DDBJ databases">
        <title>Multicomponent nature underlies the extraordinary mechanical properties of spider dragline silk.</title>
        <authorList>
            <person name="Kono N."/>
            <person name="Nakamura H."/>
            <person name="Mori M."/>
            <person name="Yoshida Y."/>
            <person name="Ohtoshi R."/>
            <person name="Malay A.D."/>
            <person name="Moran D.A.P."/>
            <person name="Tomita M."/>
            <person name="Numata K."/>
            <person name="Arakawa K."/>
        </authorList>
    </citation>
    <scope>NUCLEOTIDE SEQUENCE</scope>
</reference>
<protein>
    <submittedName>
        <fullName evidence="2">Uncharacterized protein</fullName>
    </submittedName>
</protein>
<dbReference type="Proteomes" id="UP000887159">
    <property type="component" value="Unassembled WGS sequence"/>
</dbReference>
<dbReference type="AlphaFoldDB" id="A0A8X6W3H0"/>
<feature type="region of interest" description="Disordered" evidence="1">
    <location>
        <begin position="1"/>
        <end position="31"/>
    </location>
</feature>
<dbReference type="EMBL" id="BMAU01021380">
    <property type="protein sequence ID" value="GFY27607.1"/>
    <property type="molecule type" value="Genomic_DNA"/>
</dbReference>
<proteinExistence type="predicted"/>
<evidence type="ECO:0000256" key="1">
    <source>
        <dbReference type="SAM" id="MobiDB-lite"/>
    </source>
</evidence>
<keyword evidence="3" id="KW-1185">Reference proteome</keyword>
<organism evidence="2 3">
    <name type="scientific">Trichonephila clavipes</name>
    <name type="common">Golden silk orbweaver</name>
    <name type="synonym">Nephila clavipes</name>
    <dbReference type="NCBI Taxonomy" id="2585209"/>
    <lineage>
        <taxon>Eukaryota</taxon>
        <taxon>Metazoa</taxon>
        <taxon>Ecdysozoa</taxon>
        <taxon>Arthropoda</taxon>
        <taxon>Chelicerata</taxon>
        <taxon>Arachnida</taxon>
        <taxon>Araneae</taxon>
        <taxon>Araneomorphae</taxon>
        <taxon>Entelegynae</taxon>
        <taxon>Araneoidea</taxon>
        <taxon>Nephilidae</taxon>
        <taxon>Trichonephila</taxon>
    </lineage>
</organism>
<gene>
    <name evidence="2" type="ORF">TNCV_910581</name>
</gene>